<protein>
    <submittedName>
        <fullName evidence="1">Aminotransferase class IV</fullName>
    </submittedName>
</protein>
<dbReference type="Proteomes" id="UP001165586">
    <property type="component" value="Unassembled WGS sequence"/>
</dbReference>
<keyword evidence="2" id="KW-1185">Reference proteome</keyword>
<dbReference type="GO" id="GO:0008483">
    <property type="term" value="F:transaminase activity"/>
    <property type="evidence" value="ECO:0007669"/>
    <property type="project" value="UniProtKB-KW"/>
</dbReference>
<dbReference type="Pfam" id="PF01063">
    <property type="entry name" value="Aminotran_4"/>
    <property type="match status" value="1"/>
</dbReference>
<organism evidence="1 2">
    <name type="scientific">Herbiconiux daphne</name>
    <dbReference type="NCBI Taxonomy" id="2970914"/>
    <lineage>
        <taxon>Bacteria</taxon>
        <taxon>Bacillati</taxon>
        <taxon>Actinomycetota</taxon>
        <taxon>Actinomycetes</taxon>
        <taxon>Micrococcales</taxon>
        <taxon>Microbacteriaceae</taxon>
        <taxon>Herbiconiux</taxon>
    </lineage>
</organism>
<dbReference type="InterPro" id="IPR001544">
    <property type="entry name" value="Aminotrans_IV"/>
</dbReference>
<name>A0ABT2GZ33_9MICO</name>
<gene>
    <name evidence="1" type="ORF">N1032_05160</name>
</gene>
<keyword evidence="1" id="KW-0808">Transferase</keyword>
<dbReference type="InterPro" id="IPR036038">
    <property type="entry name" value="Aminotransferase-like"/>
</dbReference>
<sequence>MADAPATFVWTGDALVERDLRPHDRLLVADSWLVSADGRTRALDAHRERFLAGIEESAGGASAAASGTGSSAGHTDAAAEAFWSAALGRLRSFRSGPLFPRVELAAVDGTEELRLRVRVAPRRRESTVLATHAGPEPRRVPRVKGPDLERLLALRAGAQENGADELVLLDDGLVSDGTSSAVLWWRGETLVAPASDLARVASVTARSIRLIATATGTRVVEERARPGDLDGCEVWVVSALHGISVVDAWIDGPVVVARPSRAATWRKRLEALSRPL</sequence>
<evidence type="ECO:0000313" key="1">
    <source>
        <dbReference type="EMBL" id="MCS5733126.1"/>
    </source>
</evidence>
<dbReference type="RefSeq" id="WP_259537872.1">
    <property type="nucleotide sequence ID" value="NZ_JANLCJ010000001.1"/>
</dbReference>
<accession>A0ABT2GZ33</accession>
<evidence type="ECO:0000313" key="2">
    <source>
        <dbReference type="Proteomes" id="UP001165586"/>
    </source>
</evidence>
<proteinExistence type="predicted"/>
<dbReference type="EMBL" id="JANLCJ010000001">
    <property type="protein sequence ID" value="MCS5733126.1"/>
    <property type="molecule type" value="Genomic_DNA"/>
</dbReference>
<comment type="caution">
    <text evidence="1">The sequence shown here is derived from an EMBL/GenBank/DDBJ whole genome shotgun (WGS) entry which is preliminary data.</text>
</comment>
<reference evidence="1" key="1">
    <citation type="submission" date="2022-08" db="EMBL/GenBank/DDBJ databases">
        <authorList>
            <person name="Deng Y."/>
            <person name="Han X.-F."/>
            <person name="Zhang Y.-Q."/>
        </authorList>
    </citation>
    <scope>NUCLEOTIDE SEQUENCE</scope>
    <source>
        <strain evidence="1">CPCC 203386</strain>
    </source>
</reference>
<dbReference type="Gene3D" id="3.20.10.10">
    <property type="entry name" value="D-amino Acid Aminotransferase, subunit A, domain 2"/>
    <property type="match status" value="1"/>
</dbReference>
<dbReference type="SUPFAM" id="SSF56752">
    <property type="entry name" value="D-aminoacid aminotransferase-like PLP-dependent enzymes"/>
    <property type="match status" value="1"/>
</dbReference>
<dbReference type="InterPro" id="IPR043132">
    <property type="entry name" value="BCAT-like_C"/>
</dbReference>
<keyword evidence="1" id="KW-0032">Aminotransferase</keyword>